<evidence type="ECO:0000256" key="1">
    <source>
        <dbReference type="ARBA" id="ARBA00022801"/>
    </source>
</evidence>
<name>A0ABP5PGF6_9ACTN</name>
<dbReference type="EMBL" id="BAAAQX010000017">
    <property type="protein sequence ID" value="GAA2210727.1"/>
    <property type="molecule type" value="Genomic_DNA"/>
</dbReference>
<dbReference type="SUPFAM" id="SSF53474">
    <property type="entry name" value="alpha/beta-Hydrolases"/>
    <property type="match status" value="1"/>
</dbReference>
<reference evidence="5" key="1">
    <citation type="journal article" date="2019" name="Int. J. Syst. Evol. Microbiol.">
        <title>The Global Catalogue of Microorganisms (GCM) 10K type strain sequencing project: providing services to taxonomists for standard genome sequencing and annotation.</title>
        <authorList>
            <consortium name="The Broad Institute Genomics Platform"/>
            <consortium name="The Broad Institute Genome Sequencing Center for Infectious Disease"/>
            <person name="Wu L."/>
            <person name="Ma J."/>
        </authorList>
    </citation>
    <scope>NUCLEOTIDE SEQUENCE [LARGE SCALE GENOMIC DNA]</scope>
    <source>
        <strain evidence="5">JCM 16114</strain>
    </source>
</reference>
<feature type="region of interest" description="Disordered" evidence="2">
    <location>
        <begin position="324"/>
        <end position="359"/>
    </location>
</feature>
<dbReference type="InterPro" id="IPR000639">
    <property type="entry name" value="Epox_hydrolase-like"/>
</dbReference>
<dbReference type="Gene3D" id="3.40.50.1820">
    <property type="entry name" value="alpha/beta hydrolase"/>
    <property type="match status" value="1"/>
</dbReference>
<dbReference type="InterPro" id="IPR000073">
    <property type="entry name" value="AB_hydrolase_1"/>
</dbReference>
<dbReference type="Proteomes" id="UP001499843">
    <property type="component" value="Unassembled WGS sequence"/>
</dbReference>
<keyword evidence="5" id="KW-1185">Reference proteome</keyword>
<evidence type="ECO:0000313" key="5">
    <source>
        <dbReference type="Proteomes" id="UP001499843"/>
    </source>
</evidence>
<dbReference type="InterPro" id="IPR029058">
    <property type="entry name" value="AB_hydrolase_fold"/>
</dbReference>
<dbReference type="RefSeq" id="WP_344482007.1">
    <property type="nucleotide sequence ID" value="NZ_BAAAQX010000017.1"/>
</dbReference>
<evidence type="ECO:0000256" key="2">
    <source>
        <dbReference type="SAM" id="MobiDB-lite"/>
    </source>
</evidence>
<keyword evidence="1 4" id="KW-0378">Hydrolase</keyword>
<dbReference type="GO" id="GO:0016787">
    <property type="term" value="F:hydrolase activity"/>
    <property type="evidence" value="ECO:0007669"/>
    <property type="project" value="UniProtKB-KW"/>
</dbReference>
<dbReference type="PANTHER" id="PTHR43329">
    <property type="entry name" value="EPOXIDE HYDROLASE"/>
    <property type="match status" value="1"/>
</dbReference>
<sequence length="359" mass="38560">MFDGFEAFDLPTTQTTIHGVRGGSGPAVLLLHGIPETHLMWHRVAPALAERFTVVATDLRGYGASGKPPSAPDHGPYRMRAIAADQVEVMAALGFERFAVVGHDRGARCAYRMALDRPDAISRLAVLDVVPTGEAYARADAEFSLGFWVWSFLAAPEPVPERLIGAAPRVLVDHMLDAWSEVPGAFPEGVRAAYVAAFADPETVHAICEEYRAAATLDVADDEADRGRRRIRCPTLVLWSASGAVGQWYRPLDVWREWAEDVRGAAIQAGHFLPEEAPGETLRHLVEFLGQRGSLVALGSGGGGLGLAALDDATGVGDDLYDAAAEVGADEGEDQKHEGAGGQAVQGDERLQDRVERHR</sequence>
<feature type="domain" description="AB hydrolase-1" evidence="3">
    <location>
        <begin position="26"/>
        <end position="278"/>
    </location>
</feature>
<protein>
    <submittedName>
        <fullName evidence="4">Alpha/beta hydrolase</fullName>
    </submittedName>
</protein>
<evidence type="ECO:0000313" key="4">
    <source>
        <dbReference type="EMBL" id="GAA2210727.1"/>
    </source>
</evidence>
<proteinExistence type="predicted"/>
<feature type="compositionally biased region" description="Basic and acidic residues" evidence="2">
    <location>
        <begin position="347"/>
        <end position="359"/>
    </location>
</feature>
<accession>A0ABP5PGF6</accession>
<comment type="caution">
    <text evidence="4">The sequence shown here is derived from an EMBL/GenBank/DDBJ whole genome shotgun (WGS) entry which is preliminary data.</text>
</comment>
<evidence type="ECO:0000259" key="3">
    <source>
        <dbReference type="Pfam" id="PF00561"/>
    </source>
</evidence>
<gene>
    <name evidence="4" type="ORF">GCM10009850_061860</name>
</gene>
<dbReference type="PRINTS" id="PR00412">
    <property type="entry name" value="EPOXHYDRLASE"/>
</dbReference>
<organism evidence="4 5">
    <name type="scientific">Nonomuraea monospora</name>
    <dbReference type="NCBI Taxonomy" id="568818"/>
    <lineage>
        <taxon>Bacteria</taxon>
        <taxon>Bacillati</taxon>
        <taxon>Actinomycetota</taxon>
        <taxon>Actinomycetes</taxon>
        <taxon>Streptosporangiales</taxon>
        <taxon>Streptosporangiaceae</taxon>
        <taxon>Nonomuraea</taxon>
    </lineage>
</organism>
<dbReference type="Pfam" id="PF00561">
    <property type="entry name" value="Abhydrolase_1"/>
    <property type="match status" value="1"/>
</dbReference>